<feature type="domain" description="Secretion system C-terminal sorting" evidence="1">
    <location>
        <begin position="656"/>
        <end position="728"/>
    </location>
</feature>
<dbReference type="EMBL" id="JADKGY010000006">
    <property type="protein sequence ID" value="MBK9982222.1"/>
    <property type="molecule type" value="Genomic_DNA"/>
</dbReference>
<dbReference type="Pfam" id="PF18962">
    <property type="entry name" value="Por_Secre_tail"/>
    <property type="match status" value="1"/>
</dbReference>
<comment type="caution">
    <text evidence="2">The sequence shown here is derived from an EMBL/GenBank/DDBJ whole genome shotgun (WGS) entry which is preliminary data.</text>
</comment>
<dbReference type="NCBIfam" id="TIGR04183">
    <property type="entry name" value="Por_Secre_tail"/>
    <property type="match status" value="1"/>
</dbReference>
<reference evidence="2 3" key="1">
    <citation type="submission" date="2020-10" db="EMBL/GenBank/DDBJ databases">
        <title>Connecting structure to function with the recovery of over 1000 high-quality activated sludge metagenome-assembled genomes encoding full-length rRNA genes using long-read sequencing.</title>
        <authorList>
            <person name="Singleton C.M."/>
            <person name="Petriglieri F."/>
            <person name="Kristensen J.M."/>
            <person name="Kirkegaard R.H."/>
            <person name="Michaelsen T.Y."/>
            <person name="Andersen M.H."/>
            <person name="Karst S.M."/>
            <person name="Dueholm M.S."/>
            <person name="Nielsen P.H."/>
            <person name="Albertsen M."/>
        </authorList>
    </citation>
    <scope>NUCLEOTIDE SEQUENCE [LARGE SCALE GENOMIC DNA]</scope>
    <source>
        <strain evidence="2">Ribe_18-Q3-R11-54_MAXAC.273</strain>
    </source>
</reference>
<gene>
    <name evidence="2" type="ORF">IPP15_07335</name>
</gene>
<name>A0A9D7SUQ3_9BACT</name>
<proteinExistence type="predicted"/>
<sequence>MKNWIGPSTLQTLILLCFIWMTGPDRVHGQVFSDNFNTITSATWTTSGQIGISPWSVFRSGDDWGARRNTSPAQLECTNDVSGAAQANGFVMVSVPTTAFGSPYSTTLSANTGVITWTFNMRQIRTDPGGFATGAYGVAFILAGQTASDNITGSGYAVVLGQSGTTDSIRLVSYVTGPNGDAGLTNIIKSNTTGLTDIGAEYLSIKVTYNPCNNNTWQLFVRNDGVTAFADPLIGTLTLQGTATNSTYTGIPLDMMAAYWQGSTGASQTAFFDNVTVSILSPSVVLGPNPKPCFGSTMTTLLYSGAAGSPNQYSIDWDGAANSAGFTDITNVTLPVSPIPITIPGGAAVGTYHAVLTVRNSTTLCSSVGYPFNVQIKSCTPPLPSTMEWVLLPNGEGIGACVSSSDCTNDVLCYGLEYTPLYTGTMTTYTTGFFIGCMSGINPVLSNSACLLHDNSQIHDFCTQAGVVLFNSSTDQGVAVPVFKGVPQIIHQVCYSIPSSGTLTVTRDNLPGALSTSIDSTSGGGFESDTIAHYIALTIDSSLACSALPLKWLSFNATRYDDLMSKLDWSTTDEINVSHFEVQRSNDGGRNFYTIGTASASIRNEAVHNYQFIDRHAESGKNFYRIRQVDFDQRSDVSPIRTVSFTGKNSFSVNAWPNPVSDMLTIDIHDAAEALHMTIVDISGRIVWKGTSDSGSSAQLIDVASFGAGMYSLVVEGNTVRDIQKIVVIR</sequence>
<dbReference type="InterPro" id="IPR026444">
    <property type="entry name" value="Secre_tail"/>
</dbReference>
<protein>
    <submittedName>
        <fullName evidence="2">T9SS type A sorting domain-containing protein</fullName>
    </submittedName>
</protein>
<organism evidence="2 3">
    <name type="scientific">Candidatus Opimibacter skivensis</name>
    <dbReference type="NCBI Taxonomy" id="2982028"/>
    <lineage>
        <taxon>Bacteria</taxon>
        <taxon>Pseudomonadati</taxon>
        <taxon>Bacteroidota</taxon>
        <taxon>Saprospiria</taxon>
        <taxon>Saprospirales</taxon>
        <taxon>Saprospiraceae</taxon>
        <taxon>Candidatus Opimibacter</taxon>
    </lineage>
</organism>
<evidence type="ECO:0000259" key="1">
    <source>
        <dbReference type="Pfam" id="PF18962"/>
    </source>
</evidence>
<accession>A0A9D7SUQ3</accession>
<dbReference type="AlphaFoldDB" id="A0A9D7SUQ3"/>
<evidence type="ECO:0000313" key="3">
    <source>
        <dbReference type="Proteomes" id="UP000808337"/>
    </source>
</evidence>
<dbReference type="Proteomes" id="UP000808337">
    <property type="component" value="Unassembled WGS sequence"/>
</dbReference>
<evidence type="ECO:0000313" key="2">
    <source>
        <dbReference type="EMBL" id="MBK9982222.1"/>
    </source>
</evidence>